<organism evidence="1 2">
    <name type="scientific">Citrullus colocynthis</name>
    <name type="common">colocynth</name>
    <dbReference type="NCBI Taxonomy" id="252529"/>
    <lineage>
        <taxon>Eukaryota</taxon>
        <taxon>Viridiplantae</taxon>
        <taxon>Streptophyta</taxon>
        <taxon>Embryophyta</taxon>
        <taxon>Tracheophyta</taxon>
        <taxon>Spermatophyta</taxon>
        <taxon>Magnoliopsida</taxon>
        <taxon>eudicotyledons</taxon>
        <taxon>Gunneridae</taxon>
        <taxon>Pentapetalae</taxon>
        <taxon>rosids</taxon>
        <taxon>fabids</taxon>
        <taxon>Cucurbitales</taxon>
        <taxon>Cucurbitaceae</taxon>
        <taxon>Benincaseae</taxon>
        <taxon>Citrullus</taxon>
    </lineage>
</organism>
<name>A0ABP0XYD5_9ROSI</name>
<protein>
    <submittedName>
        <fullName evidence="1">Uncharacterized protein</fullName>
    </submittedName>
</protein>
<dbReference type="Proteomes" id="UP001642487">
    <property type="component" value="Chromosome 10"/>
</dbReference>
<evidence type="ECO:0000313" key="2">
    <source>
        <dbReference type="Proteomes" id="UP001642487"/>
    </source>
</evidence>
<evidence type="ECO:0000313" key="1">
    <source>
        <dbReference type="EMBL" id="CAK9311720.1"/>
    </source>
</evidence>
<sequence length="62" mass="7196">MNLPPTKSNCDLAAMIDNIDTKRRSEAMKKRNLAIVIKFEADDEEYLMGFERRLLMGTYRNG</sequence>
<reference evidence="1 2" key="1">
    <citation type="submission" date="2024-03" db="EMBL/GenBank/DDBJ databases">
        <authorList>
            <person name="Gkanogiannis A."/>
            <person name="Becerra Lopez-Lavalle L."/>
        </authorList>
    </citation>
    <scope>NUCLEOTIDE SEQUENCE [LARGE SCALE GENOMIC DNA]</scope>
</reference>
<dbReference type="EMBL" id="OZ021744">
    <property type="protein sequence ID" value="CAK9311720.1"/>
    <property type="molecule type" value="Genomic_DNA"/>
</dbReference>
<proteinExistence type="predicted"/>
<accession>A0ABP0XYD5</accession>
<gene>
    <name evidence="1" type="ORF">CITCOLO1_LOCUS3385</name>
</gene>
<keyword evidence="2" id="KW-1185">Reference proteome</keyword>